<comment type="caution">
    <text evidence="2">The sequence shown here is derived from an EMBL/GenBank/DDBJ whole genome shotgun (WGS) entry which is preliminary data.</text>
</comment>
<feature type="transmembrane region" description="Helical" evidence="1">
    <location>
        <begin position="112"/>
        <end position="133"/>
    </location>
</feature>
<gene>
    <name evidence="2" type="primary">RvY_13781-1</name>
    <name evidence="2" type="synonym">RvY_13781.1</name>
    <name evidence="2" type="ORF">RvY_13781</name>
</gene>
<proteinExistence type="predicted"/>
<feature type="transmembrane region" description="Helical" evidence="1">
    <location>
        <begin position="6"/>
        <end position="23"/>
    </location>
</feature>
<protein>
    <submittedName>
        <fullName evidence="2">Uncharacterized protein</fullName>
    </submittedName>
</protein>
<keyword evidence="1" id="KW-0472">Membrane</keyword>
<organism evidence="2 3">
    <name type="scientific">Ramazzottius varieornatus</name>
    <name type="common">Water bear</name>
    <name type="synonym">Tardigrade</name>
    <dbReference type="NCBI Taxonomy" id="947166"/>
    <lineage>
        <taxon>Eukaryota</taxon>
        <taxon>Metazoa</taxon>
        <taxon>Ecdysozoa</taxon>
        <taxon>Tardigrada</taxon>
        <taxon>Eutardigrada</taxon>
        <taxon>Parachela</taxon>
        <taxon>Hypsibioidea</taxon>
        <taxon>Ramazzottiidae</taxon>
        <taxon>Ramazzottius</taxon>
    </lineage>
</organism>
<feature type="transmembrane region" description="Helical" evidence="1">
    <location>
        <begin position="44"/>
        <end position="66"/>
    </location>
</feature>
<evidence type="ECO:0000256" key="1">
    <source>
        <dbReference type="SAM" id="Phobius"/>
    </source>
</evidence>
<keyword evidence="3" id="KW-1185">Reference proteome</keyword>
<dbReference type="EMBL" id="BDGG01000009">
    <property type="protein sequence ID" value="GAV03341.1"/>
    <property type="molecule type" value="Genomic_DNA"/>
</dbReference>
<keyword evidence="1" id="KW-0812">Transmembrane</keyword>
<dbReference type="AlphaFoldDB" id="A0A1D1VQV8"/>
<evidence type="ECO:0000313" key="2">
    <source>
        <dbReference type="EMBL" id="GAV03341.1"/>
    </source>
</evidence>
<accession>A0A1D1VQV8</accession>
<reference evidence="2 3" key="1">
    <citation type="journal article" date="2016" name="Nat. Commun.">
        <title>Extremotolerant tardigrade genome and improved radiotolerance of human cultured cells by tardigrade-unique protein.</title>
        <authorList>
            <person name="Hashimoto T."/>
            <person name="Horikawa D.D."/>
            <person name="Saito Y."/>
            <person name="Kuwahara H."/>
            <person name="Kozuka-Hata H."/>
            <person name="Shin-I T."/>
            <person name="Minakuchi Y."/>
            <person name="Ohishi K."/>
            <person name="Motoyama A."/>
            <person name="Aizu T."/>
            <person name="Enomoto A."/>
            <person name="Kondo K."/>
            <person name="Tanaka S."/>
            <person name="Hara Y."/>
            <person name="Koshikawa S."/>
            <person name="Sagara H."/>
            <person name="Miura T."/>
            <person name="Yokobori S."/>
            <person name="Miyagawa K."/>
            <person name="Suzuki Y."/>
            <person name="Kubo T."/>
            <person name="Oyama M."/>
            <person name="Kohara Y."/>
            <person name="Fujiyama A."/>
            <person name="Arakawa K."/>
            <person name="Katayama T."/>
            <person name="Toyoda A."/>
            <person name="Kunieda T."/>
        </authorList>
    </citation>
    <scope>NUCLEOTIDE SEQUENCE [LARGE SCALE GENOMIC DNA]</scope>
    <source>
        <strain evidence="2 3">YOKOZUNA-1</strain>
    </source>
</reference>
<keyword evidence="1" id="KW-1133">Transmembrane helix</keyword>
<name>A0A1D1VQV8_RAMVA</name>
<dbReference type="Proteomes" id="UP000186922">
    <property type="component" value="Unassembled WGS sequence"/>
</dbReference>
<evidence type="ECO:0000313" key="3">
    <source>
        <dbReference type="Proteomes" id="UP000186922"/>
    </source>
</evidence>
<sequence length="169" mass="18825">METAGIFVGSLSITNGILALTLWKTSRRQPKLWLLRLHKSLCNFNLCCALAMFCLSLVALGILTTLRDWQKGVAPLLVFHDDLMKFFKRADLTFPYEYLEELTILRGMSMSFHLLIFLTSLCTSLFCLFNLCVAGLPNFGGIAESVSSFGSVMSNFSFVKRSSSKSSIA</sequence>